<feature type="domain" description="Helicase ATP-binding" evidence="10">
    <location>
        <begin position="73"/>
        <end position="240"/>
    </location>
</feature>
<feature type="region of interest" description="Disordered" evidence="9">
    <location>
        <begin position="1"/>
        <end position="32"/>
    </location>
</feature>
<dbReference type="PANTHER" id="PTHR18934">
    <property type="entry name" value="ATP-DEPENDENT RNA HELICASE"/>
    <property type="match status" value="1"/>
</dbReference>
<protein>
    <recommendedName>
        <fullName evidence="1">RNA helicase</fullName>
        <ecNumber evidence="1">3.6.4.13</ecNumber>
    </recommendedName>
</protein>
<evidence type="ECO:0000259" key="11">
    <source>
        <dbReference type="PROSITE" id="PS51194"/>
    </source>
</evidence>
<dbReference type="EC" id="3.6.4.13" evidence="1"/>
<dbReference type="InterPro" id="IPR014001">
    <property type="entry name" value="Helicase_ATP-bd"/>
</dbReference>
<evidence type="ECO:0000256" key="8">
    <source>
        <dbReference type="ARBA" id="ARBA00047984"/>
    </source>
</evidence>
<feature type="compositionally biased region" description="Basic residues" evidence="9">
    <location>
        <begin position="1"/>
        <end position="22"/>
    </location>
</feature>
<dbReference type="Gene3D" id="3.40.50.300">
    <property type="entry name" value="P-loop containing nucleotide triphosphate hydrolases"/>
    <property type="match status" value="2"/>
</dbReference>
<dbReference type="PANTHER" id="PTHR18934:SF109">
    <property type="entry name" value="ATP-DEPENDENT RNA HELICASE DHX15 HOMOLOG"/>
    <property type="match status" value="1"/>
</dbReference>
<name>D8M1F6_BLAHO</name>
<dbReference type="GO" id="GO:0016787">
    <property type="term" value="F:hydrolase activity"/>
    <property type="evidence" value="ECO:0007669"/>
    <property type="project" value="UniProtKB-KW"/>
</dbReference>
<dbReference type="InterPro" id="IPR011545">
    <property type="entry name" value="DEAD/DEAH_box_helicase_dom"/>
</dbReference>
<dbReference type="SMART" id="SM00490">
    <property type="entry name" value="HELICc"/>
    <property type="match status" value="1"/>
</dbReference>
<comment type="catalytic activity">
    <reaction evidence="8">
        <text>ATP + H2O = ADP + phosphate + H(+)</text>
        <dbReference type="Rhea" id="RHEA:13065"/>
        <dbReference type="ChEBI" id="CHEBI:15377"/>
        <dbReference type="ChEBI" id="CHEBI:15378"/>
        <dbReference type="ChEBI" id="CHEBI:30616"/>
        <dbReference type="ChEBI" id="CHEBI:43474"/>
        <dbReference type="ChEBI" id="CHEBI:456216"/>
        <dbReference type="EC" id="3.6.4.13"/>
    </reaction>
</comment>
<dbReference type="InterPro" id="IPR001650">
    <property type="entry name" value="Helicase_C-like"/>
</dbReference>
<dbReference type="RefSeq" id="XP_012895943.1">
    <property type="nucleotide sequence ID" value="XM_013040489.1"/>
</dbReference>
<evidence type="ECO:0000256" key="3">
    <source>
        <dbReference type="ARBA" id="ARBA00022741"/>
    </source>
</evidence>
<evidence type="ECO:0000313" key="13">
    <source>
        <dbReference type="Proteomes" id="UP000008312"/>
    </source>
</evidence>
<dbReference type="Pfam" id="PF00270">
    <property type="entry name" value="DEAD"/>
    <property type="match status" value="1"/>
</dbReference>
<dbReference type="FunFam" id="3.40.50.300:FF:000615">
    <property type="entry name" value="pre-mRNA-splicing factor ATP-dependent RNA helicase DEAH7"/>
    <property type="match status" value="1"/>
</dbReference>
<evidence type="ECO:0000256" key="6">
    <source>
        <dbReference type="ARBA" id="ARBA00022840"/>
    </source>
</evidence>
<keyword evidence="13" id="KW-1185">Reference proteome</keyword>
<keyword evidence="4" id="KW-0378">Hydrolase</keyword>
<dbReference type="PROSITE" id="PS51192">
    <property type="entry name" value="HELICASE_ATP_BIND_1"/>
    <property type="match status" value="1"/>
</dbReference>
<keyword evidence="5" id="KW-0347">Helicase</keyword>
<dbReference type="Pfam" id="PF04408">
    <property type="entry name" value="WHD_HA2"/>
    <property type="match status" value="1"/>
</dbReference>
<dbReference type="EMBL" id="FN668645">
    <property type="protein sequence ID" value="CBK21895.2"/>
    <property type="molecule type" value="Genomic_DNA"/>
</dbReference>
<dbReference type="CDD" id="cd18791">
    <property type="entry name" value="SF2_C_RHA"/>
    <property type="match status" value="1"/>
</dbReference>
<feature type="compositionally biased region" description="Polar residues" evidence="9">
    <location>
        <begin position="540"/>
        <end position="549"/>
    </location>
</feature>
<gene>
    <name evidence="12" type="ORF">GSBLH_T00001991001</name>
</gene>
<evidence type="ECO:0000256" key="2">
    <source>
        <dbReference type="ARBA" id="ARBA00022664"/>
    </source>
</evidence>
<dbReference type="InterPro" id="IPR007502">
    <property type="entry name" value="Helicase-assoc_dom"/>
</dbReference>
<evidence type="ECO:0000256" key="9">
    <source>
        <dbReference type="SAM" id="MobiDB-lite"/>
    </source>
</evidence>
<dbReference type="InterPro" id="IPR011709">
    <property type="entry name" value="DEAD-box_helicase_OB_fold"/>
</dbReference>
<dbReference type="OrthoDB" id="10253254at2759"/>
<evidence type="ECO:0000259" key="10">
    <source>
        <dbReference type="PROSITE" id="PS51192"/>
    </source>
</evidence>
<dbReference type="SMART" id="SM00487">
    <property type="entry name" value="DEXDc"/>
    <property type="match status" value="1"/>
</dbReference>
<evidence type="ECO:0000256" key="5">
    <source>
        <dbReference type="ARBA" id="ARBA00022806"/>
    </source>
</evidence>
<dbReference type="GO" id="GO:0005524">
    <property type="term" value="F:ATP binding"/>
    <property type="evidence" value="ECO:0007669"/>
    <property type="project" value="UniProtKB-KW"/>
</dbReference>
<dbReference type="GeneID" id="24919204"/>
<dbReference type="Gene3D" id="1.20.120.1080">
    <property type="match status" value="1"/>
</dbReference>
<sequence>MSHHHHRSRSRSRSRSRHRHRPSQQDETPKSVRQIIFESKLNPLNQRALSRHYFDLLRSRRSLPVFASLDVFEEAFKKNSVLIVEGETGSGKTTQIPQAILLHLLYSHLDHVPHIACTQPRRVAAISVAKRVADEMDVTCGDEVGYSVRFEEQTSSKTMLKYVTDGMLLREALTDPLLKHYDVVILDEVHERTLQTDVILGMIKEVFHYRSDLKLIIMSATLDASSFQHYFPNAPLFKVPGSLFPVELFYTQEPEPDYLQAALRTVTQIHLYEPPGDVLLFLTGEQEILDLCAKLSRAMATWPVDKRTLLIVPLFSSLPPAQQQAAFQETPEGMRKVVASTNIAETSVTINGIVYVVDTGFCKQKFFDPKTRVESLLVTPISQAAAKQRAGRAGRTQPGKCFRLYTEQSYWDQLSKQTTPEILRSDIASTVLMLKRLGVQNLAKFDFMSPPPSQTLIRALETLYSLTALDAEGRITEIGSILAEFPLEPQLAKCLITSPLYGCVLEMLSIVAMLSVPSVFSRPSHNRGNRRNRSGIGDEMNSNFTSSNSMEFESRREFADPESDHITLLNIFDAYQRISLAERSNWCAEHCLNSRSLLQAANVREQLCSLFERLRLPVPSSQFVPFNERKINVKRCLCRGFFMQSAVFDRDGNYRTAKDNQAARIHPSSTVSGSSQWVVYNELVKTTGNYLRTVTQVDGKWLAEMAPDYFDVSTFPEGRMKEELVALYRGMLRV</sequence>
<feature type="domain" description="Helicase C-terminal" evidence="11">
    <location>
        <begin position="265"/>
        <end position="438"/>
    </location>
</feature>
<dbReference type="InterPro" id="IPR027417">
    <property type="entry name" value="P-loop_NTPase"/>
</dbReference>
<reference evidence="12" key="1">
    <citation type="submission" date="2010-02" db="EMBL/GenBank/DDBJ databases">
        <title>Sequencing and annotation of the Blastocystis hominis genome.</title>
        <authorList>
            <person name="Wincker P."/>
        </authorList>
    </citation>
    <scope>NUCLEOTIDE SEQUENCE</scope>
    <source>
        <strain evidence="12">Singapore isolate B</strain>
    </source>
</reference>
<dbReference type="Pfam" id="PF07717">
    <property type="entry name" value="OB_NTP_bind"/>
    <property type="match status" value="1"/>
</dbReference>
<dbReference type="Proteomes" id="UP000008312">
    <property type="component" value="Unassembled WGS sequence"/>
</dbReference>
<dbReference type="PROSITE" id="PS51194">
    <property type="entry name" value="HELICASE_CTER"/>
    <property type="match status" value="1"/>
</dbReference>
<proteinExistence type="predicted"/>
<accession>D8M1F6</accession>
<evidence type="ECO:0000313" key="12">
    <source>
        <dbReference type="EMBL" id="CBK21895.2"/>
    </source>
</evidence>
<dbReference type="SMART" id="SM00847">
    <property type="entry name" value="HA2"/>
    <property type="match status" value="1"/>
</dbReference>
<organism evidence="12">
    <name type="scientific">Blastocystis hominis</name>
    <dbReference type="NCBI Taxonomy" id="12968"/>
    <lineage>
        <taxon>Eukaryota</taxon>
        <taxon>Sar</taxon>
        <taxon>Stramenopiles</taxon>
        <taxon>Bigyra</taxon>
        <taxon>Opalozoa</taxon>
        <taxon>Opalinata</taxon>
        <taxon>Blastocystidae</taxon>
        <taxon>Blastocystis</taxon>
    </lineage>
</organism>
<dbReference type="GO" id="GO:0003723">
    <property type="term" value="F:RNA binding"/>
    <property type="evidence" value="ECO:0007669"/>
    <property type="project" value="TreeGrafter"/>
</dbReference>
<dbReference type="SUPFAM" id="SSF52540">
    <property type="entry name" value="P-loop containing nucleoside triphosphate hydrolases"/>
    <property type="match status" value="1"/>
</dbReference>
<dbReference type="InterPro" id="IPR048333">
    <property type="entry name" value="HA2_WH"/>
</dbReference>
<dbReference type="GO" id="GO:0006397">
    <property type="term" value="P:mRNA processing"/>
    <property type="evidence" value="ECO:0007669"/>
    <property type="project" value="UniProtKB-KW"/>
</dbReference>
<dbReference type="InParanoid" id="D8M1F6"/>
<dbReference type="Pfam" id="PF21010">
    <property type="entry name" value="HA2_C"/>
    <property type="match status" value="1"/>
</dbReference>
<dbReference type="GO" id="GO:0003724">
    <property type="term" value="F:RNA helicase activity"/>
    <property type="evidence" value="ECO:0007669"/>
    <property type="project" value="UniProtKB-EC"/>
</dbReference>
<dbReference type="GO" id="GO:0008380">
    <property type="term" value="P:RNA splicing"/>
    <property type="evidence" value="ECO:0007669"/>
    <property type="project" value="UniProtKB-KW"/>
</dbReference>
<evidence type="ECO:0000256" key="1">
    <source>
        <dbReference type="ARBA" id="ARBA00012552"/>
    </source>
</evidence>
<dbReference type="Pfam" id="PF00271">
    <property type="entry name" value="Helicase_C"/>
    <property type="match status" value="1"/>
</dbReference>
<keyword evidence="2" id="KW-0507">mRNA processing</keyword>
<keyword evidence="6" id="KW-0067">ATP-binding</keyword>
<evidence type="ECO:0000256" key="7">
    <source>
        <dbReference type="ARBA" id="ARBA00023187"/>
    </source>
</evidence>
<dbReference type="AlphaFoldDB" id="D8M1F6"/>
<feature type="compositionally biased region" description="Basic residues" evidence="9">
    <location>
        <begin position="524"/>
        <end position="533"/>
    </location>
</feature>
<evidence type="ECO:0000256" key="4">
    <source>
        <dbReference type="ARBA" id="ARBA00022801"/>
    </source>
</evidence>
<dbReference type="FunFam" id="1.20.120.1080:FF:000001">
    <property type="entry name" value="Pre-mRNA-splicing factor ATP-dependent RNA helicase"/>
    <property type="match status" value="1"/>
</dbReference>
<keyword evidence="7" id="KW-0508">mRNA splicing</keyword>
<feature type="region of interest" description="Disordered" evidence="9">
    <location>
        <begin position="522"/>
        <end position="549"/>
    </location>
</feature>
<keyword evidence="3" id="KW-0547">Nucleotide-binding</keyword>
<dbReference type="FunFam" id="3.40.50.300:FF:000007">
    <property type="entry name" value="Pre-mRNA-splicing factor ATP-dependent RNA helicase"/>
    <property type="match status" value="1"/>
</dbReference>